<name>A0ABD1BMT8_CARAN</name>
<evidence type="ECO:0000313" key="2">
    <source>
        <dbReference type="Proteomes" id="UP001558713"/>
    </source>
</evidence>
<protein>
    <submittedName>
        <fullName evidence="1">F-box protein</fullName>
    </submittedName>
</protein>
<dbReference type="InterPro" id="IPR050796">
    <property type="entry name" value="SCF_F-box_component"/>
</dbReference>
<keyword evidence="2" id="KW-1185">Reference proteome</keyword>
<dbReference type="PANTHER" id="PTHR31672">
    <property type="entry name" value="BNACNNG10540D PROTEIN"/>
    <property type="match status" value="1"/>
</dbReference>
<dbReference type="Proteomes" id="UP001558713">
    <property type="component" value="Unassembled WGS sequence"/>
</dbReference>
<dbReference type="EMBL" id="JBANAX010000211">
    <property type="protein sequence ID" value="KAL1218461.1"/>
    <property type="molecule type" value="Genomic_DNA"/>
</dbReference>
<proteinExistence type="predicted"/>
<dbReference type="PANTHER" id="PTHR31672:SF13">
    <property type="entry name" value="F-BOX PROTEIN CPR30-LIKE"/>
    <property type="match status" value="1"/>
</dbReference>
<sequence length="224" mass="25823">MEEEEMMHHDGREVKSLIRFETVSKHWRCTITSKFFREKYTLHQKTQEPKVICLYDDKSWYKRRNTALTTMKLEWSSSTCLVEEDEYHMNDDNVGVDISIPSASIDGLVCFYPKLDTSAKIRVINPATRWSYKVPLANIQIKCYYANYINEIKALHLPGFGNDYVTGTYKLPKSSKSTSSQIVISFSERNFLRSLVLVSESGSATLNLKFPHGDLATDILEKKT</sequence>
<dbReference type="AlphaFoldDB" id="A0ABD1BMT8"/>
<comment type="caution">
    <text evidence="1">The sequence shown here is derived from an EMBL/GenBank/DDBJ whole genome shotgun (WGS) entry which is preliminary data.</text>
</comment>
<reference evidence="1 2" key="1">
    <citation type="submission" date="2024-04" db="EMBL/GenBank/DDBJ databases">
        <title>Genome assembly C_amara_ONT_v2.</title>
        <authorList>
            <person name="Yant L."/>
            <person name="Moore C."/>
            <person name="Slenker M."/>
        </authorList>
    </citation>
    <scope>NUCLEOTIDE SEQUENCE [LARGE SCALE GENOMIC DNA]</scope>
    <source>
        <tissue evidence="1">Leaf</tissue>
    </source>
</reference>
<accession>A0ABD1BMT8</accession>
<evidence type="ECO:0000313" key="1">
    <source>
        <dbReference type="EMBL" id="KAL1218461.1"/>
    </source>
</evidence>
<gene>
    <name evidence="1" type="ORF">V5N11_001630</name>
</gene>
<organism evidence="1 2">
    <name type="scientific">Cardamine amara subsp. amara</name>
    <dbReference type="NCBI Taxonomy" id="228776"/>
    <lineage>
        <taxon>Eukaryota</taxon>
        <taxon>Viridiplantae</taxon>
        <taxon>Streptophyta</taxon>
        <taxon>Embryophyta</taxon>
        <taxon>Tracheophyta</taxon>
        <taxon>Spermatophyta</taxon>
        <taxon>Magnoliopsida</taxon>
        <taxon>eudicotyledons</taxon>
        <taxon>Gunneridae</taxon>
        <taxon>Pentapetalae</taxon>
        <taxon>rosids</taxon>
        <taxon>malvids</taxon>
        <taxon>Brassicales</taxon>
        <taxon>Brassicaceae</taxon>
        <taxon>Cardamineae</taxon>
        <taxon>Cardamine</taxon>
    </lineage>
</organism>